<dbReference type="Proteomes" id="UP000295164">
    <property type="component" value="Unassembled WGS sequence"/>
</dbReference>
<protein>
    <submittedName>
        <fullName evidence="2">CoA-binding protein</fullName>
    </submittedName>
</protein>
<dbReference type="SUPFAM" id="SSF51735">
    <property type="entry name" value="NAD(P)-binding Rossmann-fold domains"/>
    <property type="match status" value="1"/>
</dbReference>
<dbReference type="Pfam" id="PF13380">
    <property type="entry name" value="CoA_binding_2"/>
    <property type="match status" value="1"/>
</dbReference>
<evidence type="ECO:0000259" key="1">
    <source>
        <dbReference type="Pfam" id="PF13380"/>
    </source>
</evidence>
<reference evidence="2 3" key="1">
    <citation type="submission" date="2019-03" db="EMBL/GenBank/DDBJ databases">
        <authorList>
            <person name="Kim M.K.M."/>
        </authorList>
    </citation>
    <scope>NUCLEOTIDE SEQUENCE [LARGE SCALE GENOMIC DNA]</scope>
    <source>
        <strain evidence="2 3">17J68-15</strain>
    </source>
</reference>
<sequence length="121" mass="13225">MSVKKTLVLGASDNPSRYSYLAIRRLSAHQHPVVAIGRKPGEVSGVPISTGQQPEEGIDTVTLYLNPQNQKPYYDYILGLKPKRIIFNPGTENDELIAKAKQAGIQPVLGCTLVMLSTGEY</sequence>
<dbReference type="InterPro" id="IPR003781">
    <property type="entry name" value="CoA-bd"/>
</dbReference>
<feature type="domain" description="CoA-binding" evidence="1">
    <location>
        <begin position="4"/>
        <end position="116"/>
    </location>
</feature>
<gene>
    <name evidence="2" type="ORF">E0486_01395</name>
</gene>
<accession>A0A4R4EAR1</accession>
<dbReference type="InterPro" id="IPR036291">
    <property type="entry name" value="NAD(P)-bd_dom_sf"/>
</dbReference>
<evidence type="ECO:0000313" key="2">
    <source>
        <dbReference type="EMBL" id="TCZ74988.1"/>
    </source>
</evidence>
<dbReference type="EMBL" id="SKFH01000001">
    <property type="protein sequence ID" value="TCZ74988.1"/>
    <property type="molecule type" value="Genomic_DNA"/>
</dbReference>
<keyword evidence="3" id="KW-1185">Reference proteome</keyword>
<dbReference type="AlphaFoldDB" id="A0A4R4EAR1"/>
<proteinExistence type="predicted"/>
<dbReference type="Gene3D" id="3.40.50.720">
    <property type="entry name" value="NAD(P)-binding Rossmann-like Domain"/>
    <property type="match status" value="1"/>
</dbReference>
<organism evidence="2 3">
    <name type="scientific">Flaviaesturariibacter aridisoli</name>
    <dbReference type="NCBI Taxonomy" id="2545761"/>
    <lineage>
        <taxon>Bacteria</taxon>
        <taxon>Pseudomonadati</taxon>
        <taxon>Bacteroidota</taxon>
        <taxon>Chitinophagia</taxon>
        <taxon>Chitinophagales</taxon>
        <taxon>Chitinophagaceae</taxon>
        <taxon>Flaviaestuariibacter</taxon>
    </lineage>
</organism>
<name>A0A4R4EAR1_9BACT</name>
<comment type="caution">
    <text evidence="2">The sequence shown here is derived from an EMBL/GenBank/DDBJ whole genome shotgun (WGS) entry which is preliminary data.</text>
</comment>
<evidence type="ECO:0000313" key="3">
    <source>
        <dbReference type="Proteomes" id="UP000295164"/>
    </source>
</evidence>
<dbReference type="OrthoDB" id="708726at2"/>
<dbReference type="RefSeq" id="WP_131850343.1">
    <property type="nucleotide sequence ID" value="NZ_SKFH01000001.1"/>
</dbReference>